<evidence type="ECO:0008006" key="4">
    <source>
        <dbReference type="Google" id="ProtNLM"/>
    </source>
</evidence>
<dbReference type="AlphaFoldDB" id="A0A432ZF18"/>
<reference evidence="2 3" key="1">
    <citation type="journal article" date="2011" name="Front. Microbiol.">
        <title>Genomic signatures of strain selection and enhancement in Bacillus atrophaeus var. globigii, a historical biowarfare simulant.</title>
        <authorList>
            <person name="Gibbons H.S."/>
            <person name="Broomall S.M."/>
            <person name="McNew L.A."/>
            <person name="Daligault H."/>
            <person name="Chapman C."/>
            <person name="Bruce D."/>
            <person name="Karavis M."/>
            <person name="Krepps M."/>
            <person name="McGregor P.A."/>
            <person name="Hong C."/>
            <person name="Park K.H."/>
            <person name="Akmal A."/>
            <person name="Feldman A."/>
            <person name="Lin J.S."/>
            <person name="Chang W.E."/>
            <person name="Higgs B.W."/>
            <person name="Demirev P."/>
            <person name="Lindquist J."/>
            <person name="Liem A."/>
            <person name="Fochler E."/>
            <person name="Read T.D."/>
            <person name="Tapia R."/>
            <person name="Johnson S."/>
            <person name="Bishop-Lilly K.A."/>
            <person name="Detter C."/>
            <person name="Han C."/>
            <person name="Sozhamannan S."/>
            <person name="Rosenzweig C.N."/>
            <person name="Skowronski E.W."/>
        </authorList>
    </citation>
    <scope>NUCLEOTIDE SEQUENCE [LARGE SCALE GENOMIC DNA]</scope>
    <source>
        <strain evidence="2 3">CC-PW-9</strain>
    </source>
</reference>
<comment type="caution">
    <text evidence="2">The sequence shown here is derived from an EMBL/GenBank/DDBJ whole genome shotgun (WGS) entry which is preliminary data.</text>
</comment>
<keyword evidence="1" id="KW-0732">Signal</keyword>
<protein>
    <recommendedName>
        <fullName evidence="4">DUF2059 domain-containing protein</fullName>
    </recommendedName>
</protein>
<feature type="signal peptide" evidence="1">
    <location>
        <begin position="1"/>
        <end position="18"/>
    </location>
</feature>
<keyword evidence="3" id="KW-1185">Reference proteome</keyword>
<feature type="chain" id="PRO_5019362150" description="DUF2059 domain-containing protein" evidence="1">
    <location>
        <begin position="19"/>
        <end position="266"/>
    </location>
</feature>
<dbReference type="Proteomes" id="UP000287996">
    <property type="component" value="Unassembled WGS sequence"/>
</dbReference>
<proteinExistence type="predicted"/>
<evidence type="ECO:0000313" key="2">
    <source>
        <dbReference type="EMBL" id="RUO76548.1"/>
    </source>
</evidence>
<evidence type="ECO:0000313" key="3">
    <source>
        <dbReference type="Proteomes" id="UP000287996"/>
    </source>
</evidence>
<gene>
    <name evidence="2" type="ORF">CWI84_11545</name>
</gene>
<evidence type="ECO:0000256" key="1">
    <source>
        <dbReference type="SAM" id="SignalP"/>
    </source>
</evidence>
<sequence length="266" mass="29557">MAMFFTITAMTSVYSVHAIATSATIISPPQQYNQKLAHTYSNMLEGHLAQNFSIYRSVRILLSNYPEHVNEIVAAAIKKQPQATPGIVNAAMRTEPALTEDTLNVALALQPQQFKRIIKTALATEPAYADQIVLTASRFRPQSTSEILRVALKTEPSMSDAIVRSAASSQPEKLWDFVISAVKQVPSAAEQIFTGITAWFTGDNMDPTIKAEQLKKPQWREVIVSAINAGVKKEDVSELARKVKLSDEELAELYRQQQRKKQPNQS</sequence>
<dbReference type="EMBL" id="PIQH01000014">
    <property type="protein sequence ID" value="RUO76548.1"/>
    <property type="molecule type" value="Genomic_DNA"/>
</dbReference>
<organism evidence="2 3">
    <name type="scientific">Idiomarina tyrosinivorans</name>
    <dbReference type="NCBI Taxonomy" id="1445662"/>
    <lineage>
        <taxon>Bacteria</taxon>
        <taxon>Pseudomonadati</taxon>
        <taxon>Pseudomonadota</taxon>
        <taxon>Gammaproteobacteria</taxon>
        <taxon>Alteromonadales</taxon>
        <taxon>Idiomarinaceae</taxon>
        <taxon>Idiomarina</taxon>
    </lineage>
</organism>
<accession>A0A432ZF18</accession>
<name>A0A432ZF18_9GAMM</name>